<gene>
    <name evidence="2" type="ORF">C8A05DRAFT_37606</name>
</gene>
<proteinExistence type="predicted"/>
<reference evidence="2" key="1">
    <citation type="journal article" date="2023" name="Mol. Phylogenet. Evol.">
        <title>Genome-scale phylogeny and comparative genomics of the fungal order Sordariales.</title>
        <authorList>
            <person name="Hensen N."/>
            <person name="Bonometti L."/>
            <person name="Westerberg I."/>
            <person name="Brannstrom I.O."/>
            <person name="Guillou S."/>
            <person name="Cros-Aarteil S."/>
            <person name="Calhoun S."/>
            <person name="Haridas S."/>
            <person name="Kuo A."/>
            <person name="Mondo S."/>
            <person name="Pangilinan J."/>
            <person name="Riley R."/>
            <person name="LaButti K."/>
            <person name="Andreopoulos B."/>
            <person name="Lipzen A."/>
            <person name="Chen C."/>
            <person name="Yan M."/>
            <person name="Daum C."/>
            <person name="Ng V."/>
            <person name="Clum A."/>
            <person name="Steindorff A."/>
            <person name="Ohm R.A."/>
            <person name="Martin F."/>
            <person name="Silar P."/>
            <person name="Natvig D.O."/>
            <person name="Lalanne C."/>
            <person name="Gautier V."/>
            <person name="Ament-Velasquez S.L."/>
            <person name="Kruys A."/>
            <person name="Hutchinson M.I."/>
            <person name="Powell A.J."/>
            <person name="Barry K."/>
            <person name="Miller A.N."/>
            <person name="Grigoriev I.V."/>
            <person name="Debuchy R."/>
            <person name="Gladieux P."/>
            <person name="Hiltunen Thoren M."/>
            <person name="Johannesson H."/>
        </authorList>
    </citation>
    <scope>NUCLEOTIDE SEQUENCE</scope>
    <source>
        <strain evidence="2">CBS 103.79</strain>
    </source>
</reference>
<evidence type="ECO:0000313" key="2">
    <source>
        <dbReference type="EMBL" id="KAK3898799.1"/>
    </source>
</evidence>
<organism evidence="2 3">
    <name type="scientific">Staphylotrichum tortipilum</name>
    <dbReference type="NCBI Taxonomy" id="2831512"/>
    <lineage>
        <taxon>Eukaryota</taxon>
        <taxon>Fungi</taxon>
        <taxon>Dikarya</taxon>
        <taxon>Ascomycota</taxon>
        <taxon>Pezizomycotina</taxon>
        <taxon>Sordariomycetes</taxon>
        <taxon>Sordariomycetidae</taxon>
        <taxon>Sordariales</taxon>
        <taxon>Chaetomiaceae</taxon>
        <taxon>Staphylotrichum</taxon>
    </lineage>
</organism>
<keyword evidence="1" id="KW-0812">Transmembrane</keyword>
<dbReference type="EMBL" id="MU855879">
    <property type="protein sequence ID" value="KAK3898799.1"/>
    <property type="molecule type" value="Genomic_DNA"/>
</dbReference>
<protein>
    <submittedName>
        <fullName evidence="2">Uncharacterized protein</fullName>
    </submittedName>
</protein>
<sequence length="130" mass="14953">MRGFLRRRPNIRLWLSSRVAQASRWVTNNILVRLGEWLGGLIMRLVDGKLQRPILMLGMGVIMVLYGSGMALIQAAHLATRAGASAAYTISRFQLYCAYYLHHCAIVLAARSRKLGECVRFREIYEDYWY</sequence>
<name>A0AAN6MEM7_9PEZI</name>
<keyword evidence="3" id="KW-1185">Reference proteome</keyword>
<dbReference type="Proteomes" id="UP001303889">
    <property type="component" value="Unassembled WGS sequence"/>
</dbReference>
<reference evidence="2" key="2">
    <citation type="submission" date="2023-05" db="EMBL/GenBank/DDBJ databases">
        <authorList>
            <consortium name="Lawrence Berkeley National Laboratory"/>
            <person name="Steindorff A."/>
            <person name="Hensen N."/>
            <person name="Bonometti L."/>
            <person name="Westerberg I."/>
            <person name="Brannstrom I.O."/>
            <person name="Guillou S."/>
            <person name="Cros-Aarteil S."/>
            <person name="Calhoun S."/>
            <person name="Haridas S."/>
            <person name="Kuo A."/>
            <person name="Mondo S."/>
            <person name="Pangilinan J."/>
            <person name="Riley R."/>
            <person name="Labutti K."/>
            <person name="Andreopoulos B."/>
            <person name="Lipzen A."/>
            <person name="Chen C."/>
            <person name="Yanf M."/>
            <person name="Daum C."/>
            <person name="Ng V."/>
            <person name="Clum A."/>
            <person name="Ohm R."/>
            <person name="Martin F."/>
            <person name="Silar P."/>
            <person name="Natvig D."/>
            <person name="Lalanne C."/>
            <person name="Gautier V."/>
            <person name="Ament-Velasquez S.L."/>
            <person name="Kruys A."/>
            <person name="Hutchinson M.I."/>
            <person name="Powell A.J."/>
            <person name="Barry K."/>
            <person name="Miller A.N."/>
            <person name="Grigoriev I.V."/>
            <person name="Debuchy R."/>
            <person name="Gladieux P."/>
            <person name="Thoren M.H."/>
            <person name="Johannesson H."/>
        </authorList>
    </citation>
    <scope>NUCLEOTIDE SEQUENCE</scope>
    <source>
        <strain evidence="2">CBS 103.79</strain>
    </source>
</reference>
<keyword evidence="1" id="KW-1133">Transmembrane helix</keyword>
<accession>A0AAN6MEM7</accession>
<dbReference type="AlphaFoldDB" id="A0AAN6MEM7"/>
<keyword evidence="1" id="KW-0472">Membrane</keyword>
<evidence type="ECO:0000313" key="3">
    <source>
        <dbReference type="Proteomes" id="UP001303889"/>
    </source>
</evidence>
<feature type="transmembrane region" description="Helical" evidence="1">
    <location>
        <begin position="93"/>
        <end position="110"/>
    </location>
</feature>
<evidence type="ECO:0000256" key="1">
    <source>
        <dbReference type="SAM" id="Phobius"/>
    </source>
</evidence>
<comment type="caution">
    <text evidence="2">The sequence shown here is derived from an EMBL/GenBank/DDBJ whole genome shotgun (WGS) entry which is preliminary data.</text>
</comment>
<feature type="transmembrane region" description="Helical" evidence="1">
    <location>
        <begin position="54"/>
        <end position="73"/>
    </location>
</feature>